<accession>A0AAV9RIK0</accession>
<evidence type="ECO:0000256" key="1">
    <source>
        <dbReference type="SAM" id="MobiDB-lite"/>
    </source>
</evidence>
<proteinExistence type="predicted"/>
<comment type="caution">
    <text evidence="2">The sequence shown here is derived from an EMBL/GenBank/DDBJ whole genome shotgun (WGS) entry which is preliminary data.</text>
</comment>
<keyword evidence="3" id="KW-1185">Reference proteome</keyword>
<evidence type="ECO:0000313" key="3">
    <source>
        <dbReference type="Proteomes" id="UP001311232"/>
    </source>
</evidence>
<dbReference type="EMBL" id="JAHHUM010001785">
    <property type="protein sequence ID" value="KAK5608742.1"/>
    <property type="molecule type" value="Genomic_DNA"/>
</dbReference>
<name>A0AAV9RIK0_9TELE</name>
<reference evidence="2 3" key="1">
    <citation type="submission" date="2021-06" db="EMBL/GenBank/DDBJ databases">
        <authorList>
            <person name="Palmer J.M."/>
        </authorList>
    </citation>
    <scope>NUCLEOTIDE SEQUENCE [LARGE SCALE GENOMIC DNA]</scope>
    <source>
        <strain evidence="2 3">MEX-2019</strain>
        <tissue evidence="2">Muscle</tissue>
    </source>
</reference>
<feature type="region of interest" description="Disordered" evidence="1">
    <location>
        <begin position="1"/>
        <end position="43"/>
    </location>
</feature>
<evidence type="ECO:0000313" key="2">
    <source>
        <dbReference type="EMBL" id="KAK5608742.1"/>
    </source>
</evidence>
<dbReference type="Proteomes" id="UP001311232">
    <property type="component" value="Unassembled WGS sequence"/>
</dbReference>
<sequence>MRGRPSSPGNLFLTTVHTPLPASPGEPKAFPGQPRDIVPSSVSWGRPLGLIPVGRPRNTSRGRRPGGIQYRCPSHLNCSSRCGEQRLYSEPLPDGRAPHPISKGVPGHPYGETHFSRLYPGSHSFGNDPKFMAIGEGRNRDQPVNRELRFSAQLSLHHNGPAQCPLTEAATPIRLSISRSILPSFVNKTPRTLASDLEELIFSQPLHTRLRTTPRICRSWLEGASRTMHLQKEETKNHFPPKPNPLRPLAASRNPIQQSYEQDRSTRLAPWLISSWSQFWASGKHIKNSYTPPAKVAEVALPPHRLPSLVPGPRFPQFFPSIFIPQTISFMILSGHPLLPALCFGPPPATSAFPLSPTS</sequence>
<protein>
    <submittedName>
        <fullName evidence="2">Uncharacterized protein</fullName>
    </submittedName>
</protein>
<gene>
    <name evidence="2" type="ORF">CRENBAI_020955</name>
</gene>
<feature type="region of interest" description="Disordered" evidence="1">
    <location>
        <begin position="49"/>
        <end position="68"/>
    </location>
</feature>
<organism evidence="2 3">
    <name type="scientific">Crenichthys baileyi</name>
    <name type="common">White River springfish</name>
    <dbReference type="NCBI Taxonomy" id="28760"/>
    <lineage>
        <taxon>Eukaryota</taxon>
        <taxon>Metazoa</taxon>
        <taxon>Chordata</taxon>
        <taxon>Craniata</taxon>
        <taxon>Vertebrata</taxon>
        <taxon>Euteleostomi</taxon>
        <taxon>Actinopterygii</taxon>
        <taxon>Neopterygii</taxon>
        <taxon>Teleostei</taxon>
        <taxon>Neoteleostei</taxon>
        <taxon>Acanthomorphata</taxon>
        <taxon>Ovalentaria</taxon>
        <taxon>Atherinomorphae</taxon>
        <taxon>Cyprinodontiformes</taxon>
        <taxon>Goodeidae</taxon>
        <taxon>Crenichthys</taxon>
    </lineage>
</organism>
<dbReference type="AlphaFoldDB" id="A0AAV9RIK0"/>
<feature type="compositionally biased region" description="Polar residues" evidence="1">
    <location>
        <begin position="7"/>
        <end position="17"/>
    </location>
</feature>